<dbReference type="Proteomes" id="UP000615446">
    <property type="component" value="Unassembled WGS sequence"/>
</dbReference>
<comment type="caution">
    <text evidence="3">The sequence shown here is derived from an EMBL/GenBank/DDBJ whole genome shotgun (WGS) entry which is preliminary data.</text>
</comment>
<dbReference type="Gene3D" id="1.20.920.10">
    <property type="entry name" value="Bromodomain-like"/>
    <property type="match status" value="1"/>
</dbReference>
<evidence type="ECO:0000259" key="2">
    <source>
        <dbReference type="Pfam" id="PF00439"/>
    </source>
</evidence>
<dbReference type="OrthoDB" id="21449at2759"/>
<dbReference type="SUPFAM" id="SSF47370">
    <property type="entry name" value="Bromodomain"/>
    <property type="match status" value="1"/>
</dbReference>
<dbReference type="GO" id="GO:0006325">
    <property type="term" value="P:chromatin organization"/>
    <property type="evidence" value="ECO:0007669"/>
    <property type="project" value="UniProtKB-ARBA"/>
</dbReference>
<dbReference type="InterPro" id="IPR036427">
    <property type="entry name" value="Bromodomain-like_sf"/>
</dbReference>
<dbReference type="AlphaFoldDB" id="A0A8H3KWE7"/>
<dbReference type="Pfam" id="PF00439">
    <property type="entry name" value="Bromodomain"/>
    <property type="match status" value="1"/>
</dbReference>
<evidence type="ECO:0000256" key="1">
    <source>
        <dbReference type="ARBA" id="ARBA00023117"/>
    </source>
</evidence>
<gene>
    <name evidence="3" type="ORF">RCL2_000211100</name>
</gene>
<dbReference type="InterPro" id="IPR001487">
    <property type="entry name" value="Bromodomain"/>
</dbReference>
<reference evidence="3" key="1">
    <citation type="submission" date="2019-10" db="EMBL/GenBank/DDBJ databases">
        <title>Conservation and host-specific expression of non-tandemly repeated heterogenous ribosome RNA gene in arbuscular mycorrhizal fungi.</title>
        <authorList>
            <person name="Maeda T."/>
            <person name="Kobayashi Y."/>
            <person name="Nakagawa T."/>
            <person name="Ezawa T."/>
            <person name="Yamaguchi K."/>
            <person name="Bino T."/>
            <person name="Nishimoto Y."/>
            <person name="Shigenobu S."/>
            <person name="Kawaguchi M."/>
        </authorList>
    </citation>
    <scope>NUCLEOTIDE SEQUENCE</scope>
    <source>
        <strain evidence="3">HR1</strain>
    </source>
</reference>
<dbReference type="EMBL" id="BLAL01000012">
    <property type="protein sequence ID" value="GES74642.1"/>
    <property type="molecule type" value="Genomic_DNA"/>
</dbReference>
<accession>A0A8H3KWE7</accession>
<name>A0A8H3KWE7_9GLOM</name>
<feature type="domain" description="Bromo" evidence="2">
    <location>
        <begin position="121"/>
        <end position="172"/>
    </location>
</feature>
<evidence type="ECO:0000313" key="3">
    <source>
        <dbReference type="EMBL" id="GES74642.1"/>
    </source>
</evidence>
<organism evidence="3 4">
    <name type="scientific">Rhizophagus clarus</name>
    <dbReference type="NCBI Taxonomy" id="94130"/>
    <lineage>
        <taxon>Eukaryota</taxon>
        <taxon>Fungi</taxon>
        <taxon>Fungi incertae sedis</taxon>
        <taxon>Mucoromycota</taxon>
        <taxon>Glomeromycotina</taxon>
        <taxon>Glomeromycetes</taxon>
        <taxon>Glomerales</taxon>
        <taxon>Glomeraceae</taxon>
        <taxon>Rhizophagus</taxon>
    </lineage>
</organism>
<evidence type="ECO:0000313" key="4">
    <source>
        <dbReference type="Proteomes" id="UP000615446"/>
    </source>
</evidence>
<protein>
    <submittedName>
        <fullName evidence="3">Bromodomain-containing protein</fullName>
    </submittedName>
</protein>
<proteinExistence type="predicted"/>
<sequence length="179" mass="21349">MGLWFNRFLNKAKELLESSTFDIVKKKVVTEHIECKKNLQTFWEGIIKEYKKNNQETIKEKENKDYESSSIETYKDQPVTFLSKEILDQNLTIPPFLKETVKTSVENLSKTLQSNKLINFCYNIFHKLENSSYAQLFYKYNEKDIVDKVIKHPMDLFTINSKLEMNNIQIWKNLNMIFV</sequence>
<keyword evidence="1" id="KW-0103">Bromodomain</keyword>